<feature type="domain" description="ZP-N" evidence="2">
    <location>
        <begin position="43"/>
        <end position="160"/>
    </location>
</feature>
<reference evidence="3" key="1">
    <citation type="submission" date="2020-03" db="EMBL/GenBank/DDBJ databases">
        <authorList>
            <person name="Weist P."/>
        </authorList>
    </citation>
    <scope>NUCLEOTIDE SEQUENCE</scope>
</reference>
<feature type="signal peptide" evidence="1">
    <location>
        <begin position="1"/>
        <end position="21"/>
    </location>
</feature>
<sequence length="185" mass="20433">LRTMWLVLVTYPLATLLLARAQNACIGHSTFRSPVNSDIEVVCGSQTLDLQILLCPIYFNGYNESLLSLNSVHSNHLCKGTADWSVDPPVVRFNFSITEEGISACSSTLTVTQEAGTGLFSDFSHVEYINIAGMVCSKDPGTGAITYHQEVMYSFSCRYPLLYLVNNTQMSVLNCLLTHDSYCIQ</sequence>
<accession>A0A9N7YYB8</accession>
<evidence type="ECO:0000256" key="1">
    <source>
        <dbReference type="SAM" id="SignalP"/>
    </source>
</evidence>
<keyword evidence="1" id="KW-0732">Signal</keyword>
<dbReference type="AlphaFoldDB" id="A0A9N7YYB8"/>
<comment type="caution">
    <text evidence="3">The sequence shown here is derived from an EMBL/GenBank/DDBJ whole genome shotgun (WGS) entry which is preliminary data.</text>
</comment>
<protein>
    <recommendedName>
        <fullName evidence="2">ZP-N domain-containing protein</fullName>
    </recommendedName>
</protein>
<dbReference type="EMBL" id="CADEAL010003995">
    <property type="protein sequence ID" value="CAB1448978.1"/>
    <property type="molecule type" value="Genomic_DNA"/>
</dbReference>
<evidence type="ECO:0000313" key="3">
    <source>
        <dbReference type="EMBL" id="CAB1448978.1"/>
    </source>
</evidence>
<dbReference type="InterPro" id="IPR055356">
    <property type="entry name" value="ZP-N"/>
</dbReference>
<dbReference type="Pfam" id="PF23344">
    <property type="entry name" value="ZP-N"/>
    <property type="match status" value="1"/>
</dbReference>
<evidence type="ECO:0000313" key="4">
    <source>
        <dbReference type="Proteomes" id="UP001153269"/>
    </source>
</evidence>
<dbReference type="Proteomes" id="UP001153269">
    <property type="component" value="Unassembled WGS sequence"/>
</dbReference>
<evidence type="ECO:0000259" key="2">
    <source>
        <dbReference type="Pfam" id="PF23344"/>
    </source>
</evidence>
<proteinExistence type="predicted"/>
<gene>
    <name evidence="3" type="ORF">PLEPLA_LOCUS36628</name>
</gene>
<organism evidence="3 4">
    <name type="scientific">Pleuronectes platessa</name>
    <name type="common">European plaice</name>
    <dbReference type="NCBI Taxonomy" id="8262"/>
    <lineage>
        <taxon>Eukaryota</taxon>
        <taxon>Metazoa</taxon>
        <taxon>Chordata</taxon>
        <taxon>Craniata</taxon>
        <taxon>Vertebrata</taxon>
        <taxon>Euteleostomi</taxon>
        <taxon>Actinopterygii</taxon>
        <taxon>Neopterygii</taxon>
        <taxon>Teleostei</taxon>
        <taxon>Neoteleostei</taxon>
        <taxon>Acanthomorphata</taxon>
        <taxon>Carangaria</taxon>
        <taxon>Pleuronectiformes</taxon>
        <taxon>Pleuronectoidei</taxon>
        <taxon>Pleuronectidae</taxon>
        <taxon>Pleuronectes</taxon>
    </lineage>
</organism>
<name>A0A9N7YYB8_PLEPL</name>
<feature type="non-terminal residue" evidence="3">
    <location>
        <position position="1"/>
    </location>
</feature>
<keyword evidence="4" id="KW-1185">Reference proteome</keyword>
<feature type="chain" id="PRO_5040444259" description="ZP-N domain-containing protein" evidence="1">
    <location>
        <begin position="22"/>
        <end position="185"/>
    </location>
</feature>